<accession>X6N076</accession>
<protein>
    <recommendedName>
        <fullName evidence="4">Kelch motif family protein</fullName>
    </recommendedName>
</protein>
<sequence length="349" mass="40396">MAFESLKNLPISFWHAQCVSLEDEILICGGFCINACYSYHLVVQDYKSVCTYPTNLESALNGHGVIKCEKSASTKSKDKKKEEKVDIEEEMLLSFGGESSSSNNHVLLMKYKSVWENPNYQNVWHPLRNGFGSNHYMEYVRAVISGPNDSYLFIVYPLRNLAVIDLNSLQCIAKEELPIERLWFGSCFVKANDELLLFTYRQGLSIKQIDNFRRLKYQVFSVCDGLKDTNSYSFVCLRNSVVVFFGGYQKDGTHSNHIFQFFVHDQSWKLCPLQMPVAISGTCAVVERDALWIHIIGGHDGNRPKKRHCKIKTKEFIGVYLFFFFFFLCSFFFFFFKKKKKKQKGQNEV</sequence>
<dbReference type="Proteomes" id="UP000023152">
    <property type="component" value="Unassembled WGS sequence"/>
</dbReference>
<dbReference type="AlphaFoldDB" id="X6N076"/>
<keyword evidence="3" id="KW-1185">Reference proteome</keyword>
<feature type="transmembrane region" description="Helical" evidence="1">
    <location>
        <begin position="316"/>
        <end position="336"/>
    </location>
</feature>
<dbReference type="Gene3D" id="2.120.10.80">
    <property type="entry name" value="Kelch-type beta propeller"/>
    <property type="match status" value="2"/>
</dbReference>
<proteinExistence type="predicted"/>
<organism evidence="2 3">
    <name type="scientific">Reticulomyxa filosa</name>
    <dbReference type="NCBI Taxonomy" id="46433"/>
    <lineage>
        <taxon>Eukaryota</taxon>
        <taxon>Sar</taxon>
        <taxon>Rhizaria</taxon>
        <taxon>Retaria</taxon>
        <taxon>Foraminifera</taxon>
        <taxon>Monothalamids</taxon>
        <taxon>Reticulomyxidae</taxon>
        <taxon>Reticulomyxa</taxon>
    </lineage>
</organism>
<keyword evidence="1" id="KW-0812">Transmembrane</keyword>
<evidence type="ECO:0008006" key="4">
    <source>
        <dbReference type="Google" id="ProtNLM"/>
    </source>
</evidence>
<name>X6N076_RETFI</name>
<dbReference type="InterPro" id="IPR015915">
    <property type="entry name" value="Kelch-typ_b-propeller"/>
</dbReference>
<gene>
    <name evidence="2" type="ORF">RFI_18087</name>
</gene>
<evidence type="ECO:0000256" key="1">
    <source>
        <dbReference type="SAM" id="Phobius"/>
    </source>
</evidence>
<dbReference type="SUPFAM" id="SSF117281">
    <property type="entry name" value="Kelch motif"/>
    <property type="match status" value="1"/>
</dbReference>
<evidence type="ECO:0000313" key="2">
    <source>
        <dbReference type="EMBL" id="ETO19144.1"/>
    </source>
</evidence>
<dbReference type="EMBL" id="ASPP01013976">
    <property type="protein sequence ID" value="ETO19144.1"/>
    <property type="molecule type" value="Genomic_DNA"/>
</dbReference>
<comment type="caution">
    <text evidence="2">The sequence shown here is derived from an EMBL/GenBank/DDBJ whole genome shotgun (WGS) entry which is preliminary data.</text>
</comment>
<keyword evidence="1" id="KW-1133">Transmembrane helix</keyword>
<evidence type="ECO:0000313" key="3">
    <source>
        <dbReference type="Proteomes" id="UP000023152"/>
    </source>
</evidence>
<reference evidence="2 3" key="1">
    <citation type="journal article" date="2013" name="Curr. Biol.">
        <title>The Genome of the Foraminiferan Reticulomyxa filosa.</title>
        <authorList>
            <person name="Glockner G."/>
            <person name="Hulsmann N."/>
            <person name="Schleicher M."/>
            <person name="Noegel A.A."/>
            <person name="Eichinger L."/>
            <person name="Gallinger C."/>
            <person name="Pawlowski J."/>
            <person name="Sierra R."/>
            <person name="Euteneuer U."/>
            <person name="Pillet L."/>
            <person name="Moustafa A."/>
            <person name="Platzer M."/>
            <person name="Groth M."/>
            <person name="Szafranski K."/>
            <person name="Schliwa M."/>
        </authorList>
    </citation>
    <scope>NUCLEOTIDE SEQUENCE [LARGE SCALE GENOMIC DNA]</scope>
</reference>
<keyword evidence="1" id="KW-0472">Membrane</keyword>